<keyword evidence="5" id="KW-1185">Reference proteome</keyword>
<comment type="caution">
    <text evidence="4">The sequence shown here is derived from an EMBL/GenBank/DDBJ whole genome shotgun (WGS) entry which is preliminary data.</text>
</comment>
<dbReference type="Gene3D" id="1.10.1200.10">
    <property type="entry name" value="ACP-like"/>
    <property type="match status" value="1"/>
</dbReference>
<reference evidence="4 5" key="1">
    <citation type="submission" date="2018-08" db="EMBL/GenBank/DDBJ databases">
        <title>Genomic Encyclopedia of Type Strains, Phase IV (KMG-IV): sequencing the most valuable type-strain genomes for metagenomic binning, comparative biology and taxonomic classification.</title>
        <authorList>
            <person name="Goeker M."/>
        </authorList>
    </citation>
    <scope>NUCLEOTIDE SEQUENCE [LARGE SCALE GENOMIC DNA]</scope>
    <source>
        <strain evidence="4 5">BW863</strain>
    </source>
</reference>
<dbReference type="PROSITE" id="PS00012">
    <property type="entry name" value="PHOSPHOPANTETHEINE"/>
    <property type="match status" value="1"/>
</dbReference>
<evidence type="ECO:0000259" key="3">
    <source>
        <dbReference type="Pfam" id="PF00550"/>
    </source>
</evidence>
<dbReference type="InterPro" id="IPR006162">
    <property type="entry name" value="Ppantetheine_attach_site"/>
</dbReference>
<evidence type="ECO:0000313" key="5">
    <source>
        <dbReference type="Proteomes" id="UP000256900"/>
    </source>
</evidence>
<dbReference type="InterPro" id="IPR036736">
    <property type="entry name" value="ACP-like_sf"/>
</dbReference>
<dbReference type="SUPFAM" id="SSF47336">
    <property type="entry name" value="ACP-like"/>
    <property type="match status" value="1"/>
</dbReference>
<keyword evidence="2" id="KW-0597">Phosphoprotein</keyword>
<gene>
    <name evidence="4" type="ORF">DES32_0093</name>
</gene>
<organism evidence="4 5">
    <name type="scientific">Methylovirgula ligni</name>
    <dbReference type="NCBI Taxonomy" id="569860"/>
    <lineage>
        <taxon>Bacteria</taxon>
        <taxon>Pseudomonadati</taxon>
        <taxon>Pseudomonadota</taxon>
        <taxon>Alphaproteobacteria</taxon>
        <taxon>Hyphomicrobiales</taxon>
        <taxon>Beijerinckiaceae</taxon>
        <taxon>Methylovirgula</taxon>
    </lineage>
</organism>
<evidence type="ECO:0000313" key="4">
    <source>
        <dbReference type="EMBL" id="REF88882.1"/>
    </source>
</evidence>
<dbReference type="AlphaFoldDB" id="A0A3D9Z140"/>
<dbReference type="Proteomes" id="UP000256900">
    <property type="component" value="Unassembled WGS sequence"/>
</dbReference>
<accession>A0A3D9Z140</accession>
<sequence length="94" mass="10336">MYLAKMPSESVTSVSVRLTIFSEIERIAAEQKLKIQPLHDDLLLADSGLDSLGFATLVARLEDHLGYDPFATSGDLDFPVTLGDFVRFYENAAA</sequence>
<proteinExistence type="predicted"/>
<dbReference type="Pfam" id="PF00550">
    <property type="entry name" value="PP-binding"/>
    <property type="match status" value="1"/>
</dbReference>
<keyword evidence="1" id="KW-0596">Phosphopantetheine</keyword>
<feature type="domain" description="Carrier" evidence="3">
    <location>
        <begin position="32"/>
        <end position="68"/>
    </location>
</feature>
<protein>
    <submittedName>
        <fullName evidence="4">Phosphopantetheine binding protein</fullName>
    </submittedName>
</protein>
<dbReference type="EMBL" id="QUMO01000001">
    <property type="protein sequence ID" value="REF88882.1"/>
    <property type="molecule type" value="Genomic_DNA"/>
</dbReference>
<name>A0A3D9Z140_9HYPH</name>
<evidence type="ECO:0000256" key="1">
    <source>
        <dbReference type="ARBA" id="ARBA00022450"/>
    </source>
</evidence>
<dbReference type="InterPro" id="IPR009081">
    <property type="entry name" value="PP-bd_ACP"/>
</dbReference>
<evidence type="ECO:0000256" key="2">
    <source>
        <dbReference type="ARBA" id="ARBA00022553"/>
    </source>
</evidence>